<dbReference type="EMBL" id="JAFEUM010000004">
    <property type="protein sequence ID" value="MBM7037019.1"/>
    <property type="molecule type" value="Genomic_DNA"/>
</dbReference>
<evidence type="ECO:0000313" key="3">
    <source>
        <dbReference type="Proteomes" id="UP000809621"/>
    </source>
</evidence>
<dbReference type="InterPro" id="IPR002539">
    <property type="entry name" value="MaoC-like_dom"/>
</dbReference>
<dbReference type="PRINTS" id="PR01483">
    <property type="entry name" value="FASYNTHASE"/>
</dbReference>
<feature type="domain" description="MaoC-like" evidence="1">
    <location>
        <begin position="178"/>
        <end position="253"/>
    </location>
</feature>
<dbReference type="PANTHER" id="PTHR43841">
    <property type="entry name" value="3-HYDROXYACYL-THIOESTER DEHYDRATASE HTDX-RELATED"/>
    <property type="match status" value="1"/>
</dbReference>
<dbReference type="Pfam" id="PF01575">
    <property type="entry name" value="MaoC_dehydratas"/>
    <property type="match status" value="1"/>
</dbReference>
<dbReference type="Proteomes" id="UP000809621">
    <property type="component" value="Unassembled WGS sequence"/>
</dbReference>
<comment type="caution">
    <text evidence="2">The sequence shown here is derived from an EMBL/GenBank/DDBJ whole genome shotgun (WGS) entry which is preliminary data.</text>
</comment>
<evidence type="ECO:0000313" key="2">
    <source>
        <dbReference type="EMBL" id="MBM7037019.1"/>
    </source>
</evidence>
<evidence type="ECO:0000259" key="1">
    <source>
        <dbReference type="Pfam" id="PF01575"/>
    </source>
</evidence>
<dbReference type="InterPro" id="IPR029069">
    <property type="entry name" value="HotDog_dom_sf"/>
</dbReference>
<gene>
    <name evidence="2" type="ORF">JQC93_11455</name>
</gene>
<accession>A0ABS2HLT6</accession>
<sequence length="282" mass="31899">MTTTYLLSELPSNTRLAFLALTQRSTPVRGQPLSAGKWSINEFKFESQQLERYRQCFNFSDNSIPLSFLFVATQQVQLSYLSQKSLSIKLLGLVHVSIEFEQHALLDPSAAYQVEVSLGEQCWSEKGLQFDLVVNFVNEQKIVAGFVSRYIQITNKTSAKRRPRQNETAQQSSDWTTVKEISFSSRVGRDYASISKDYNPIHLTPWLSKLFGFKRPIVHGMYSVAVILSAQKNQQLCRANFRFTKPILMPNSATLLVDGNRWALSLEGDRTAVEAEVITSAS</sequence>
<dbReference type="PANTHER" id="PTHR43841:SF3">
    <property type="entry name" value="(3R)-HYDROXYACYL-ACP DEHYDRATASE SUBUNIT HADB"/>
    <property type="match status" value="1"/>
</dbReference>
<proteinExistence type="predicted"/>
<name>A0ABS2HLT6_9VIBR</name>
<dbReference type="Gene3D" id="3.10.129.10">
    <property type="entry name" value="Hotdog Thioesterase"/>
    <property type="match status" value="1"/>
</dbReference>
<dbReference type="RefSeq" id="WP_205158575.1">
    <property type="nucleotide sequence ID" value="NZ_JAFEUM010000004.1"/>
</dbReference>
<organism evidence="2 3">
    <name type="scientific">Vibrio ulleungensis</name>
    <dbReference type="NCBI Taxonomy" id="2807619"/>
    <lineage>
        <taxon>Bacteria</taxon>
        <taxon>Pseudomonadati</taxon>
        <taxon>Pseudomonadota</taxon>
        <taxon>Gammaproteobacteria</taxon>
        <taxon>Vibrionales</taxon>
        <taxon>Vibrionaceae</taxon>
        <taxon>Vibrio</taxon>
    </lineage>
</organism>
<reference evidence="2 3" key="1">
    <citation type="submission" date="2021-02" db="EMBL/GenBank/DDBJ databases">
        <authorList>
            <person name="Park J.-S."/>
        </authorList>
    </citation>
    <scope>NUCLEOTIDE SEQUENCE [LARGE SCALE GENOMIC DNA]</scope>
    <source>
        <strain evidence="2 3">188UL20-2</strain>
    </source>
</reference>
<dbReference type="SUPFAM" id="SSF54637">
    <property type="entry name" value="Thioesterase/thiol ester dehydrase-isomerase"/>
    <property type="match status" value="1"/>
</dbReference>
<keyword evidence="3" id="KW-1185">Reference proteome</keyword>
<protein>
    <recommendedName>
        <fullName evidence="1">MaoC-like domain-containing protein</fullName>
    </recommendedName>
</protein>
<dbReference type="InterPro" id="IPR003965">
    <property type="entry name" value="Fatty_acid_synthase"/>
</dbReference>